<feature type="compositionally biased region" description="Basic and acidic residues" evidence="1">
    <location>
        <begin position="1632"/>
        <end position="1641"/>
    </location>
</feature>
<feature type="compositionally biased region" description="Basic residues" evidence="1">
    <location>
        <begin position="1588"/>
        <end position="1602"/>
    </location>
</feature>
<feature type="region of interest" description="Disordered" evidence="1">
    <location>
        <begin position="1339"/>
        <end position="1641"/>
    </location>
</feature>
<feature type="compositionally biased region" description="Basic and acidic residues" evidence="1">
    <location>
        <begin position="1190"/>
        <end position="1201"/>
    </location>
</feature>
<sequence length="2226" mass="244840">MEESEDWDECRFDISHCGEMVPNSFCEVMCRAPYVGRSTYARCATFNMDPTTPVEWTPPSCQMDCPAPEPVPPGYVLLGPSDEWTQGLWTCAPGYIGSAQTRCQLGNGTCEAVQVLSGCLRLEPCVRPEVHCSLNFSECPEPLPPGEDCMVSCKLSYNGFQRPEFEDEEDDMEYNMSNMSNVSNFSNGSAGRWTNGNWSNLSDPTWLDPLIPTQHVIAHCPHDNTVAGRPMLLPELLCFFEDCIDPWPIPEGYTKEEDWACAAGFAGNATNECRFREDCVGETFLSECIPVSHCALPFLDPCTVEHRCGETLQPGETCELRCPTPTQGTPGFAYCPQLNTEPGAWAEIQLPQCESPCIYLENVQAPSNFLSCVDFPGACTAAENLTGWACASGFGGNNSISCHIDRERECNASYVFEGCKPLTKCAGLENIDPCQYIHSCIPGLLPGDACEVRCRPPDFVGDQTVGLCSWENTDPLKPPAIAWPTCLPQCTEPRDAPPAGYSYNATLDEWSCADGYLGEAVSHCGPNFQCALSRAARAPGPLKPPRRFGPVLQLRGFTLSGCVQKAPGYAGINVTGRDRPSVVSDSTQKSPRTEVSESPNRKSYPAEKCGNQRAWAQEYFGNATTASCRFALEIQHVNAFLGAKIQIGDDENTLVNADTDYELPNCRTSQPNGSLQCPDIPVDLTEATGGHRRAPARLTEEDTDTQERTLAVSVLMCVQLMELGNATAADTLEDPPVCPERPEQREKEAKGQDQLELHEVTTCSEVDCVGILSISGCLPIVPNTDPMATIQCPGEQGYVGTASASCLVDRFFSNSQGVCVTRRPMETDGTARRPVRTELTGCVPLQPCVLQPSAGCEFDTSNCSSVPAGGSCEVRCRVPFSGIPSLGHCPAENVDPQTTVLVEMPTCILDCPVPDVLPEGYNISFGAAREEGFANSILGQDPISGRSARVERRGYFDCEAGPENVASRRDRRAWRLGVLGGEPHGDLCGGPWAALGDPDCDWKIEFAGCRPTVPCAPLETPLASSRARHRCVADDVGRCGGNKNLCLAYDETGEPACGKVDASLENVKLNSAVLKPILVIMASYNLQLPSIEVLISAVEHFFVLSKLSRSMDACYQEDWRPLTSRDSNLCPHDGDHDSQPQEEAILSQRLEFPDTQDVEEQLDSIMDSLEKELPEVPLPPPSMPQLPSPPRDRAADGEDAHPAPVPGQASSGGENGSKLDQEIVVDISDDEGMPDKPAAPFALPTSIESVIMQVLQDRLDPKPERASFMDPMLLLSDSMLPSAGPYDETQLPCSPNQLMNSDVALETVRSVEKHDQEVENQVMENGLDDVIIPDHEVVTRRKQFRMKKDLAEQKKKKKQDKKEEKDRKKEEKDKKKAEKAAAAEKKKADKALKQRGRNSKEKAKERQKKQRKAKNAEPDPQAAASASQNDAVRSRKMKRLKKMSSWHKSHEDLAEVDDSAAKKKENGSKKKEPENLPKEKKQKKAVPKESTAKTKTLSKKPTKNKGIATVKQSGERDEEEEPTEMMQQKVHGGEVEEGRIEGDKDKTERKNDAARVEEEEVDDPPVDDAKVEKNRKPKKQKKEEPKKNKSQSKAKTAGKKKGSSTNPVSSSKKRAAKTPGEQPEKKVRRSRASRDSNEGIEKDAAVSDLVLQTLKECKASECTHPSFEKVQAKHSYVQPYWTRNAAGVLVERDLLPNKKAKGKGKAQATELDQQKKPDPLGEHMLHFSKVLKASHDAAVTDFQGASLRIKTICEIDASAEGYLGSLVDQEWEECTCACMKTVQAHREKIGQVVLRLAAMNVPKELTFLEFFAGQGRVYAIRWYMGHYDASSEKPQRGWCNNKKFDYLDQGPYRRGPNSKAKAKVQTVKKTAAAQNLVVVKKEPASPKTAPTPPPVQVAADMVEVEKKKNLDLLNRIAELEARCQAKQQDAEEKKSSNLEQLLQKTLSRVTELENQVKSVGEKPPEPKPVEKVVPTPAPASEAEEPDESCDEGAESDDEGITTPSGQNVKISTDALRMRTRRLCEKKPSGRCAVDPSVAQQYKEGGEAREVLEMALLECLAKHGIGRHAYKKIKDKFLKKPPSGLPDNHVNIPDPVLHASLTPLATRMSESYSKFSAHITELKMDHREGKLPSDRLTEPTLLIKNLHRPLSVGFHRSASITAIAVVMIGEMSWIVQRREPGCRNIRDGGESIKSDETGPFMVLLKDIAEEKNDVRKQLLDFKKRATS</sequence>
<feature type="compositionally biased region" description="Basic residues" evidence="1">
    <location>
        <begin position="1434"/>
        <end position="1447"/>
    </location>
</feature>
<dbReference type="Proteomes" id="UP001642464">
    <property type="component" value="Unassembled WGS sequence"/>
</dbReference>
<name>A0ABP0L3P2_9DINO</name>
<feature type="region of interest" description="Disordered" evidence="1">
    <location>
        <begin position="730"/>
        <end position="753"/>
    </location>
</feature>
<protein>
    <submittedName>
        <fullName evidence="2">LINE-1 reverse transcriptase-like</fullName>
    </submittedName>
</protein>
<evidence type="ECO:0000313" key="2">
    <source>
        <dbReference type="EMBL" id="CAK9033766.1"/>
    </source>
</evidence>
<organism evidence="2 3">
    <name type="scientific">Durusdinium trenchii</name>
    <dbReference type="NCBI Taxonomy" id="1381693"/>
    <lineage>
        <taxon>Eukaryota</taxon>
        <taxon>Sar</taxon>
        <taxon>Alveolata</taxon>
        <taxon>Dinophyceae</taxon>
        <taxon>Suessiales</taxon>
        <taxon>Symbiodiniaceae</taxon>
        <taxon>Durusdinium</taxon>
    </lineage>
</organism>
<feature type="region of interest" description="Disordered" evidence="1">
    <location>
        <begin position="1952"/>
        <end position="2010"/>
    </location>
</feature>
<feature type="compositionally biased region" description="Basic and acidic residues" evidence="1">
    <location>
        <begin position="1531"/>
        <end position="1556"/>
    </location>
</feature>
<dbReference type="EMBL" id="CAXAMM010014447">
    <property type="protein sequence ID" value="CAK9033766.1"/>
    <property type="molecule type" value="Genomic_DNA"/>
</dbReference>
<feature type="region of interest" description="Disordered" evidence="1">
    <location>
        <begin position="1698"/>
        <end position="1718"/>
    </location>
</feature>
<proteinExistence type="predicted"/>
<feature type="compositionally biased region" description="Basic and acidic residues" evidence="1">
    <location>
        <begin position="1360"/>
        <end position="1404"/>
    </location>
</feature>
<gene>
    <name evidence="2" type="ORF">SCF082_LOCUS20638</name>
</gene>
<feature type="compositionally biased region" description="Basic and acidic residues" evidence="1">
    <location>
        <begin position="740"/>
        <end position="753"/>
    </location>
</feature>
<feature type="compositionally biased region" description="Low complexity" evidence="1">
    <location>
        <begin position="1971"/>
        <end position="1980"/>
    </location>
</feature>
<comment type="caution">
    <text evidence="2">The sequence shown here is derived from an EMBL/GenBank/DDBJ whole genome shotgun (WGS) entry which is preliminary data.</text>
</comment>
<feature type="compositionally biased region" description="Acidic residues" evidence="1">
    <location>
        <begin position="1557"/>
        <end position="1566"/>
    </location>
</feature>
<feature type="compositionally biased region" description="Basic and acidic residues" evidence="1">
    <location>
        <begin position="1448"/>
        <end position="1479"/>
    </location>
</feature>
<keyword evidence="3" id="KW-1185">Reference proteome</keyword>
<reference evidence="2 3" key="1">
    <citation type="submission" date="2024-02" db="EMBL/GenBank/DDBJ databases">
        <authorList>
            <person name="Chen Y."/>
            <person name="Shah S."/>
            <person name="Dougan E. K."/>
            <person name="Thang M."/>
            <person name="Chan C."/>
        </authorList>
    </citation>
    <scope>NUCLEOTIDE SEQUENCE [LARGE SCALE GENOMIC DNA]</scope>
</reference>
<evidence type="ECO:0000256" key="1">
    <source>
        <dbReference type="SAM" id="MobiDB-lite"/>
    </source>
</evidence>
<feature type="compositionally biased region" description="Acidic residues" evidence="1">
    <location>
        <begin position="1981"/>
        <end position="1999"/>
    </location>
</feature>
<feature type="compositionally biased region" description="Polar residues" evidence="1">
    <location>
        <begin position="2001"/>
        <end position="2010"/>
    </location>
</feature>
<feature type="region of interest" description="Disordered" evidence="1">
    <location>
        <begin position="574"/>
        <end position="606"/>
    </location>
</feature>
<feature type="region of interest" description="Disordered" evidence="1">
    <location>
        <begin position="1173"/>
        <end position="1218"/>
    </location>
</feature>
<evidence type="ECO:0000313" key="3">
    <source>
        <dbReference type="Proteomes" id="UP001642464"/>
    </source>
</evidence>
<accession>A0ABP0L3P2</accession>
<feature type="compositionally biased region" description="Basic and acidic residues" evidence="1">
    <location>
        <begin position="1959"/>
        <end position="1970"/>
    </location>
</feature>
<feature type="compositionally biased region" description="Pro residues" evidence="1">
    <location>
        <begin position="1176"/>
        <end position="1189"/>
    </location>
</feature>